<dbReference type="Proteomes" id="UP000319732">
    <property type="component" value="Unassembled WGS sequence"/>
</dbReference>
<dbReference type="AlphaFoldDB" id="A0A545SPR5"/>
<dbReference type="PROSITE" id="PS50943">
    <property type="entry name" value="HTH_CROC1"/>
    <property type="match status" value="1"/>
</dbReference>
<comment type="caution">
    <text evidence="2">The sequence shown here is derived from an EMBL/GenBank/DDBJ whole genome shotgun (WGS) entry which is preliminary data.</text>
</comment>
<gene>
    <name evidence="2" type="ORF">FKG94_26280</name>
</gene>
<dbReference type="OrthoDB" id="8902678at2"/>
<feature type="domain" description="HTH cro/C1-type" evidence="1">
    <location>
        <begin position="20"/>
        <end position="65"/>
    </location>
</feature>
<dbReference type="CDD" id="cd00093">
    <property type="entry name" value="HTH_XRE"/>
    <property type="match status" value="1"/>
</dbReference>
<protein>
    <submittedName>
        <fullName evidence="2">Helix-turn-helix transcriptional regulator</fullName>
    </submittedName>
</protein>
<evidence type="ECO:0000313" key="2">
    <source>
        <dbReference type="EMBL" id="TQV66978.1"/>
    </source>
</evidence>
<dbReference type="InterPro" id="IPR001387">
    <property type="entry name" value="Cro/C1-type_HTH"/>
</dbReference>
<dbReference type="Gene3D" id="1.10.260.40">
    <property type="entry name" value="lambda repressor-like DNA-binding domains"/>
    <property type="match status" value="1"/>
</dbReference>
<dbReference type="GO" id="GO:0003677">
    <property type="term" value="F:DNA binding"/>
    <property type="evidence" value="ECO:0007669"/>
    <property type="project" value="InterPro"/>
</dbReference>
<dbReference type="InterPro" id="IPR010982">
    <property type="entry name" value="Lambda_DNA-bd_dom_sf"/>
</dbReference>
<dbReference type="SUPFAM" id="SSF47413">
    <property type="entry name" value="lambda repressor-like DNA-binding domains"/>
    <property type="match status" value="1"/>
</dbReference>
<proteinExistence type="predicted"/>
<sequence length="273" mass="31655">MPMQKDFMKNLALLCSYYNSVSEVCRRTHIHRSQFNKYLNGESFPARHTLRKICDFFGVEDHEILSPTDQLKKILRVSPRNASENSSPVYVEHIAYLRHISADILARYAGFYFEYYYSMTYPDSILRALVHLRWDGEAAYFTRTERLTRQGSSEHSFRCRYKGMAFYLADRLFLQDYESLTQNEICQTVLFPSYKSRTTYLTGLKLGVAAQSRRPPTCTRVVYEFLGRDVNVKPVLRRCGLFDNASTDIAADIKSLIDNAILQGDRHFSALAL</sequence>
<dbReference type="Pfam" id="PF13443">
    <property type="entry name" value="HTH_26"/>
    <property type="match status" value="1"/>
</dbReference>
<evidence type="ECO:0000259" key="1">
    <source>
        <dbReference type="PROSITE" id="PS50943"/>
    </source>
</evidence>
<accession>A0A545SPR5</accession>
<evidence type="ECO:0000313" key="3">
    <source>
        <dbReference type="Proteomes" id="UP000319732"/>
    </source>
</evidence>
<organism evidence="2 3">
    <name type="scientific">Exilibacterium tricleocarpae</name>
    <dbReference type="NCBI Taxonomy" id="2591008"/>
    <lineage>
        <taxon>Bacteria</taxon>
        <taxon>Pseudomonadati</taxon>
        <taxon>Pseudomonadota</taxon>
        <taxon>Gammaproteobacteria</taxon>
        <taxon>Cellvibrionales</taxon>
        <taxon>Cellvibrionaceae</taxon>
        <taxon>Exilibacterium</taxon>
    </lineage>
</organism>
<reference evidence="2 3" key="1">
    <citation type="submission" date="2019-06" db="EMBL/GenBank/DDBJ databases">
        <title>Whole genome sequence for Cellvibrionaceae sp. R142.</title>
        <authorList>
            <person name="Wang G."/>
        </authorList>
    </citation>
    <scope>NUCLEOTIDE SEQUENCE [LARGE SCALE GENOMIC DNA]</scope>
    <source>
        <strain evidence="2 3">R142</strain>
    </source>
</reference>
<keyword evidence="3" id="KW-1185">Reference proteome</keyword>
<dbReference type="EMBL" id="VHSG01000037">
    <property type="protein sequence ID" value="TQV66978.1"/>
    <property type="molecule type" value="Genomic_DNA"/>
</dbReference>
<name>A0A545SPR5_9GAMM</name>